<keyword evidence="1" id="KW-1133">Transmembrane helix</keyword>
<gene>
    <name evidence="2" type="ORF">D5366_04730</name>
</gene>
<reference evidence="2 3" key="1">
    <citation type="submission" date="2018-09" db="EMBL/GenBank/DDBJ databases">
        <title>The complete genome sequence of Neokomagataea tanensis NBRC 106556(T).</title>
        <authorList>
            <person name="Chua K.-O."/>
            <person name="See-Too W.-S."/>
            <person name="Hong K.-W."/>
            <person name="Yin W.-F."/>
            <person name="Chan K.-G."/>
        </authorList>
    </citation>
    <scope>NUCLEOTIDE SEQUENCE [LARGE SCALE GENOMIC DNA]</scope>
    <source>
        <strain evidence="3">AH13 \ NBRC 106556</strain>
    </source>
</reference>
<dbReference type="EMBL" id="CP032485">
    <property type="protein sequence ID" value="QDH24645.1"/>
    <property type="molecule type" value="Genomic_DNA"/>
</dbReference>
<keyword evidence="1" id="KW-0472">Membrane</keyword>
<dbReference type="RefSeq" id="WP_141492486.1">
    <property type="nucleotide sequence ID" value="NZ_CP032485.1"/>
</dbReference>
<evidence type="ECO:0000313" key="3">
    <source>
        <dbReference type="Proteomes" id="UP000317214"/>
    </source>
</evidence>
<name>A0A4Y6V8F3_9PROT</name>
<proteinExistence type="predicted"/>
<feature type="transmembrane region" description="Helical" evidence="1">
    <location>
        <begin position="6"/>
        <end position="23"/>
    </location>
</feature>
<dbReference type="Proteomes" id="UP000317214">
    <property type="component" value="Chromosome"/>
</dbReference>
<dbReference type="OrthoDB" id="9881771at2"/>
<dbReference type="AlphaFoldDB" id="A0A4Y6V8F3"/>
<sequence>MTFNLSVLASTILMILGAGVLLYRAGKRGQQAQSAQQDIFLVQQQNAALRSMAQQRVDAPRSRDELLAILDRGEA</sequence>
<protein>
    <submittedName>
        <fullName evidence="2">Uncharacterized protein</fullName>
    </submittedName>
</protein>
<dbReference type="KEGG" id="ntn:D5366_04730"/>
<evidence type="ECO:0000313" key="2">
    <source>
        <dbReference type="EMBL" id="QDH24645.1"/>
    </source>
</evidence>
<organism evidence="2 3">
    <name type="scientific">Neokomagataea tanensis</name>
    <dbReference type="NCBI Taxonomy" id="661191"/>
    <lineage>
        <taxon>Bacteria</taxon>
        <taxon>Pseudomonadati</taxon>
        <taxon>Pseudomonadota</taxon>
        <taxon>Alphaproteobacteria</taxon>
        <taxon>Acetobacterales</taxon>
        <taxon>Acetobacteraceae</taxon>
        <taxon>Neokomagataea</taxon>
    </lineage>
</organism>
<accession>A0A4Y6V8F3</accession>
<evidence type="ECO:0000256" key="1">
    <source>
        <dbReference type="SAM" id="Phobius"/>
    </source>
</evidence>
<keyword evidence="3" id="KW-1185">Reference proteome</keyword>
<keyword evidence="1" id="KW-0812">Transmembrane</keyword>